<comment type="similarity">
    <text evidence="5">Belongs to the serine/threonine dehydratase family.</text>
</comment>
<evidence type="ECO:0000259" key="13">
    <source>
        <dbReference type="PROSITE" id="PS51671"/>
    </source>
</evidence>
<evidence type="ECO:0000256" key="10">
    <source>
        <dbReference type="ARBA" id="ARBA00022624"/>
    </source>
</evidence>
<dbReference type="PANTHER" id="PTHR48078:SF6">
    <property type="entry name" value="L-THREONINE DEHYDRATASE CATABOLIC TDCB"/>
    <property type="match status" value="1"/>
</dbReference>
<gene>
    <name evidence="14" type="primary">ilvA_3</name>
    <name evidence="14" type="ORF">GCM10008906_32590</name>
</gene>
<proteinExistence type="inferred from homology"/>
<evidence type="ECO:0000256" key="7">
    <source>
        <dbReference type="ARBA" id="ARBA00012096"/>
    </source>
</evidence>
<keyword evidence="10" id="KW-0412">Isoleucine biosynthesis</keyword>
<dbReference type="EC" id="4.3.1.19" evidence="7"/>
<evidence type="ECO:0000256" key="4">
    <source>
        <dbReference type="ARBA" id="ARBA00004958"/>
    </source>
</evidence>
<comment type="subunit">
    <text evidence="6">In the native structure, TdcB is in a dimeric form, whereas in the TdcB-AMP complex, it exists in a tetrameric form (dimer of dimers).</text>
</comment>
<evidence type="ECO:0000256" key="12">
    <source>
        <dbReference type="ARBA" id="ARBA00023239"/>
    </source>
</evidence>
<dbReference type="PROSITE" id="PS51671">
    <property type="entry name" value="ACT"/>
    <property type="match status" value="1"/>
</dbReference>
<dbReference type="SUPFAM" id="SSF53686">
    <property type="entry name" value="Tryptophan synthase beta subunit-like PLP-dependent enzymes"/>
    <property type="match status" value="1"/>
</dbReference>
<dbReference type="EMBL" id="BAAACG010000017">
    <property type="protein sequence ID" value="GAA0745777.1"/>
    <property type="molecule type" value="Genomic_DNA"/>
</dbReference>
<dbReference type="NCBIfam" id="TIGR01127">
    <property type="entry name" value="ilvA_1Cterm"/>
    <property type="match status" value="1"/>
</dbReference>
<accession>A0ABN1JSF4</accession>
<evidence type="ECO:0000256" key="2">
    <source>
        <dbReference type="ARBA" id="ARBA00001933"/>
    </source>
</evidence>
<keyword evidence="10" id="KW-0028">Amino-acid biosynthesis</keyword>
<dbReference type="InterPro" id="IPR002912">
    <property type="entry name" value="ACT_dom"/>
</dbReference>
<dbReference type="PROSITE" id="PS00165">
    <property type="entry name" value="DEHYDRATASE_SER_THR"/>
    <property type="match status" value="1"/>
</dbReference>
<dbReference type="InterPro" id="IPR005789">
    <property type="entry name" value="Thr_deHydtase_catblc"/>
</dbReference>
<dbReference type="InterPro" id="IPR001926">
    <property type="entry name" value="TrpB-like_PALP"/>
</dbReference>
<keyword evidence="10" id="KW-0100">Branched-chain amino acid biosynthesis</keyword>
<comment type="cofactor">
    <cofactor evidence="2">
        <name>pyridoxal 5'-phosphate</name>
        <dbReference type="ChEBI" id="CHEBI:597326"/>
    </cofactor>
</comment>
<dbReference type="InterPro" id="IPR045865">
    <property type="entry name" value="ACT-like_dom_sf"/>
</dbReference>
<dbReference type="Pfam" id="PF00291">
    <property type="entry name" value="PALP"/>
    <property type="match status" value="1"/>
</dbReference>
<dbReference type="SUPFAM" id="SSF55021">
    <property type="entry name" value="ACT-like"/>
    <property type="match status" value="1"/>
</dbReference>
<dbReference type="Gene3D" id="3.40.50.1100">
    <property type="match status" value="2"/>
</dbReference>
<protein>
    <recommendedName>
        <fullName evidence="8">L-threonine dehydratase catabolic TdcB</fullName>
        <ecNumber evidence="7">4.3.1.19</ecNumber>
    </recommendedName>
</protein>
<evidence type="ECO:0000313" key="14">
    <source>
        <dbReference type="EMBL" id="GAA0745777.1"/>
    </source>
</evidence>
<dbReference type="CDD" id="cd01562">
    <property type="entry name" value="Thr-dehyd"/>
    <property type="match status" value="1"/>
</dbReference>
<keyword evidence="15" id="KW-1185">Reference proteome</keyword>
<evidence type="ECO:0000256" key="9">
    <source>
        <dbReference type="ARBA" id="ARBA00022533"/>
    </source>
</evidence>
<keyword evidence="11" id="KW-0663">Pyridoxal phosphate</keyword>
<dbReference type="InterPro" id="IPR044561">
    <property type="entry name" value="ACT_ThrD-II-like"/>
</dbReference>
<dbReference type="RefSeq" id="WP_343763321.1">
    <property type="nucleotide sequence ID" value="NZ_BAAACG010000017.1"/>
</dbReference>
<organism evidence="14 15">
    <name type="scientific">Clostridium oceanicum</name>
    <dbReference type="NCBI Taxonomy" id="1543"/>
    <lineage>
        <taxon>Bacteria</taxon>
        <taxon>Bacillati</taxon>
        <taxon>Bacillota</taxon>
        <taxon>Clostridia</taxon>
        <taxon>Eubacteriales</taxon>
        <taxon>Clostridiaceae</taxon>
        <taxon>Clostridium</taxon>
    </lineage>
</organism>
<keyword evidence="12" id="KW-0456">Lyase</keyword>
<comment type="catalytic activity">
    <reaction evidence="1">
        <text>L-threonine = 2-oxobutanoate + NH4(+)</text>
        <dbReference type="Rhea" id="RHEA:22108"/>
        <dbReference type="ChEBI" id="CHEBI:16763"/>
        <dbReference type="ChEBI" id="CHEBI:28938"/>
        <dbReference type="ChEBI" id="CHEBI:57926"/>
        <dbReference type="EC" id="4.3.1.19"/>
    </reaction>
</comment>
<comment type="pathway">
    <text evidence="4">Amino-acid degradation; L-threonine degradation via propanoate pathway; propanoate from L-threonine: step 1/4.</text>
</comment>
<comment type="pathway">
    <text evidence="3">Amino-acid biosynthesis; L-isoleucine biosynthesis; 2-oxobutanoate from L-threonine: step 1/1.</text>
</comment>
<keyword evidence="9" id="KW-0021">Allosteric enzyme</keyword>
<evidence type="ECO:0000313" key="15">
    <source>
        <dbReference type="Proteomes" id="UP001501510"/>
    </source>
</evidence>
<dbReference type="InterPro" id="IPR050147">
    <property type="entry name" value="Ser/Thr_Dehydratase"/>
</dbReference>
<dbReference type="PANTHER" id="PTHR48078">
    <property type="entry name" value="THREONINE DEHYDRATASE, MITOCHONDRIAL-RELATED"/>
    <property type="match status" value="1"/>
</dbReference>
<dbReference type="Proteomes" id="UP001501510">
    <property type="component" value="Unassembled WGS sequence"/>
</dbReference>
<evidence type="ECO:0000256" key="1">
    <source>
        <dbReference type="ARBA" id="ARBA00001274"/>
    </source>
</evidence>
<evidence type="ECO:0000256" key="5">
    <source>
        <dbReference type="ARBA" id="ARBA00010869"/>
    </source>
</evidence>
<sequence length="404" mass="43538">MELNLNKIKQAKKNIESVARKTPLFYSSTFSKVSGYEVYLKCEDKQKTGSFKLRGAYNKIVSLSEEERNKGVIASSAGNHAQGVAYGATAFGIKSTIVMPNTAPQAKVKATKGYGAEVVQFGEVYDECYGKALELQEKTGATFVHPFNDVDVMAGQGTIALEILEELPDADAILVPIGGGGLISGIATAAKSINPDIKIIGIQPNIIASTKASLEKGEIVTVPGAKSLADGISVKTPGDKTFEYIKKYVDEVVTVSEDEIAYGIFQLMERGKLVAEGAGASTIAALLANKINIKGKKVVSVISGGNIDIAMISKIISRELILLKRRIRFTVELKDRVGEFEDVMGNIVSVGGNIVKVRQDTNWNEKGLDFASVTFEIELQTEEQGNELMNILKNKGYNIKSDSL</sequence>
<evidence type="ECO:0000256" key="11">
    <source>
        <dbReference type="ARBA" id="ARBA00022898"/>
    </source>
</evidence>
<name>A0ABN1JSF4_9CLOT</name>
<evidence type="ECO:0000256" key="8">
    <source>
        <dbReference type="ARBA" id="ARBA00022248"/>
    </source>
</evidence>
<dbReference type="InterPro" id="IPR036052">
    <property type="entry name" value="TrpB-like_PALP_sf"/>
</dbReference>
<feature type="domain" description="ACT" evidence="13">
    <location>
        <begin position="328"/>
        <end position="404"/>
    </location>
</feature>
<evidence type="ECO:0000256" key="3">
    <source>
        <dbReference type="ARBA" id="ARBA00004810"/>
    </source>
</evidence>
<dbReference type="CDD" id="cd04886">
    <property type="entry name" value="ACT_ThrD-II-like"/>
    <property type="match status" value="1"/>
</dbReference>
<dbReference type="InterPro" id="IPR000634">
    <property type="entry name" value="Ser/Thr_deHydtase_PyrdxlP-BS"/>
</dbReference>
<evidence type="ECO:0000256" key="6">
    <source>
        <dbReference type="ARBA" id="ARBA00011447"/>
    </source>
</evidence>
<comment type="caution">
    <text evidence="14">The sequence shown here is derived from an EMBL/GenBank/DDBJ whole genome shotgun (WGS) entry which is preliminary data.</text>
</comment>
<reference evidence="14 15" key="1">
    <citation type="journal article" date="2019" name="Int. J. Syst. Evol. Microbiol.">
        <title>The Global Catalogue of Microorganisms (GCM) 10K type strain sequencing project: providing services to taxonomists for standard genome sequencing and annotation.</title>
        <authorList>
            <consortium name="The Broad Institute Genomics Platform"/>
            <consortium name="The Broad Institute Genome Sequencing Center for Infectious Disease"/>
            <person name="Wu L."/>
            <person name="Ma J."/>
        </authorList>
    </citation>
    <scope>NUCLEOTIDE SEQUENCE [LARGE SCALE GENOMIC DNA]</scope>
    <source>
        <strain evidence="14 15">JCM 1407</strain>
    </source>
</reference>